<dbReference type="EMBL" id="LKAM01000003">
    <property type="protein sequence ID" value="KUM49372.1"/>
    <property type="molecule type" value="Genomic_DNA"/>
</dbReference>
<dbReference type="AlphaFoldDB" id="A0A124GNN7"/>
<evidence type="ECO:0000313" key="1">
    <source>
        <dbReference type="EMBL" id="KUM49372.1"/>
    </source>
</evidence>
<accession>A0A124GNN7</accession>
<geneLocation type="mitochondrion" evidence="1"/>
<proteinExistence type="predicted"/>
<protein>
    <submittedName>
        <fullName evidence="1">Uncharacterized protein</fullName>
    </submittedName>
</protein>
<gene>
    <name evidence="1" type="ORF">ABT39_MTgene3921</name>
</gene>
<reference evidence="1" key="1">
    <citation type="journal article" date="2015" name="Genome Biol. Evol.">
        <title>Organellar Genomes of White Spruce (Picea glauca): Assembly and Annotation.</title>
        <authorList>
            <person name="Jackman S.D."/>
            <person name="Warren R.L."/>
            <person name="Gibb E.A."/>
            <person name="Vandervalk B.P."/>
            <person name="Mohamadi H."/>
            <person name="Chu J."/>
            <person name="Raymond A."/>
            <person name="Pleasance S."/>
            <person name="Coope R."/>
            <person name="Wildung M.R."/>
            <person name="Ritland C.E."/>
            <person name="Bousquet J."/>
            <person name="Jones S.J."/>
            <person name="Bohlmann J."/>
            <person name="Birol I."/>
        </authorList>
    </citation>
    <scope>NUCLEOTIDE SEQUENCE [LARGE SCALE GENOMIC DNA]</scope>
    <source>
        <tissue evidence="1">Flushing bud</tissue>
    </source>
</reference>
<sequence length="116" mass="13559">MCLIYQDRHVFLIYRQIHICLVKEVSKSKKDRSINICFLYTDRWRYPLSPILISASFFLKKKVPVPGIGIVQPLHVKRRCLFEPAGTRWESLYALFTIGSVFCDSFPPLPINLKTK</sequence>
<name>A0A124GNN7_PICGL</name>
<organism evidence="1">
    <name type="scientific">Picea glauca</name>
    <name type="common">White spruce</name>
    <name type="synonym">Pinus glauca</name>
    <dbReference type="NCBI Taxonomy" id="3330"/>
    <lineage>
        <taxon>Eukaryota</taxon>
        <taxon>Viridiplantae</taxon>
        <taxon>Streptophyta</taxon>
        <taxon>Embryophyta</taxon>
        <taxon>Tracheophyta</taxon>
        <taxon>Spermatophyta</taxon>
        <taxon>Pinopsida</taxon>
        <taxon>Pinidae</taxon>
        <taxon>Conifers I</taxon>
        <taxon>Pinales</taxon>
        <taxon>Pinaceae</taxon>
        <taxon>Picea</taxon>
    </lineage>
</organism>
<comment type="caution">
    <text evidence="1">The sequence shown here is derived from an EMBL/GenBank/DDBJ whole genome shotgun (WGS) entry which is preliminary data.</text>
</comment>
<keyword evidence="1" id="KW-0496">Mitochondrion</keyword>